<evidence type="ECO:0000313" key="3">
    <source>
        <dbReference type="Proteomes" id="UP000266841"/>
    </source>
</evidence>
<protein>
    <submittedName>
        <fullName evidence="2">Uncharacterized protein</fullName>
    </submittedName>
</protein>
<evidence type="ECO:0000256" key="1">
    <source>
        <dbReference type="SAM" id="MobiDB-lite"/>
    </source>
</evidence>
<name>K0SKW7_THAOC</name>
<accession>K0SKW7</accession>
<feature type="region of interest" description="Disordered" evidence="1">
    <location>
        <begin position="76"/>
        <end position="124"/>
    </location>
</feature>
<comment type="caution">
    <text evidence="2">The sequence shown here is derived from an EMBL/GenBank/DDBJ whole genome shotgun (WGS) entry which is preliminary data.</text>
</comment>
<proteinExistence type="predicted"/>
<evidence type="ECO:0000313" key="2">
    <source>
        <dbReference type="EMBL" id="EJK59092.1"/>
    </source>
</evidence>
<dbReference type="AlphaFoldDB" id="K0SKW7"/>
<dbReference type="EMBL" id="AGNL01023658">
    <property type="protein sequence ID" value="EJK59092.1"/>
    <property type="molecule type" value="Genomic_DNA"/>
</dbReference>
<gene>
    <name evidence="2" type="ORF">THAOC_20728</name>
</gene>
<feature type="compositionally biased region" description="Basic and acidic residues" evidence="1">
    <location>
        <begin position="85"/>
        <end position="98"/>
    </location>
</feature>
<dbReference type="Proteomes" id="UP000266841">
    <property type="component" value="Unassembled WGS sequence"/>
</dbReference>
<keyword evidence="3" id="KW-1185">Reference proteome</keyword>
<reference evidence="2 3" key="1">
    <citation type="journal article" date="2012" name="Genome Biol.">
        <title>Genome and low-iron response of an oceanic diatom adapted to chronic iron limitation.</title>
        <authorList>
            <person name="Lommer M."/>
            <person name="Specht M."/>
            <person name="Roy A.S."/>
            <person name="Kraemer L."/>
            <person name="Andreson R."/>
            <person name="Gutowska M.A."/>
            <person name="Wolf J."/>
            <person name="Bergner S.V."/>
            <person name="Schilhabel M.B."/>
            <person name="Klostermeier U.C."/>
            <person name="Beiko R.G."/>
            <person name="Rosenstiel P."/>
            <person name="Hippler M."/>
            <person name="Laroche J."/>
        </authorList>
    </citation>
    <scope>NUCLEOTIDE SEQUENCE [LARGE SCALE GENOMIC DNA]</scope>
    <source>
        <strain evidence="2 3">CCMP1005</strain>
    </source>
</reference>
<organism evidence="2 3">
    <name type="scientific">Thalassiosira oceanica</name>
    <name type="common">Marine diatom</name>
    <dbReference type="NCBI Taxonomy" id="159749"/>
    <lineage>
        <taxon>Eukaryota</taxon>
        <taxon>Sar</taxon>
        <taxon>Stramenopiles</taxon>
        <taxon>Ochrophyta</taxon>
        <taxon>Bacillariophyta</taxon>
        <taxon>Coscinodiscophyceae</taxon>
        <taxon>Thalassiosirophycidae</taxon>
        <taxon>Thalassiosirales</taxon>
        <taxon>Thalassiosiraceae</taxon>
        <taxon>Thalassiosira</taxon>
    </lineage>
</organism>
<feature type="compositionally biased region" description="Basic and acidic residues" evidence="1">
    <location>
        <begin position="108"/>
        <end position="124"/>
    </location>
</feature>
<sequence>MSHDRRRPASFAGGAGVVGPVTAWHPSVARDGVPALLLLAVAWAADSNGELSDLLPSDGIYDSYDVTDNQGAVDTAVTEGGRSTNETDHGVEKAEKTSKAQASRAWQRRADHQQPDRDRRDCGRCGHARGDVAARGWEEGALGASVAPCEYIDSQDHRVNDSVVRPCTSKSSICRPSDERDTSFLPSPFARESYWGGRAQLLLSSGPSNEQSRACIAEISKCG</sequence>